<keyword evidence="1" id="KW-1133">Transmembrane helix</keyword>
<evidence type="ECO:0000256" key="1">
    <source>
        <dbReference type="SAM" id="Phobius"/>
    </source>
</evidence>
<dbReference type="Proteomes" id="UP000051181">
    <property type="component" value="Unassembled WGS sequence"/>
</dbReference>
<gene>
    <name evidence="2" type="ORF">FD22_GL000603</name>
</gene>
<reference evidence="2 3" key="1">
    <citation type="journal article" date="2015" name="Genome Announc.">
        <title>Expanding the biotechnology potential of lactobacilli through comparative genomics of 213 strains and associated genera.</title>
        <authorList>
            <person name="Sun Z."/>
            <person name="Harris H.M."/>
            <person name="McCann A."/>
            <person name="Guo C."/>
            <person name="Argimon S."/>
            <person name="Zhang W."/>
            <person name="Yang X."/>
            <person name="Jeffery I.B."/>
            <person name="Cooney J.C."/>
            <person name="Kagawa T.F."/>
            <person name="Liu W."/>
            <person name="Song Y."/>
            <person name="Salvetti E."/>
            <person name="Wrobel A."/>
            <person name="Rasinkangas P."/>
            <person name="Parkhill J."/>
            <person name="Rea M.C."/>
            <person name="O'Sullivan O."/>
            <person name="Ritari J."/>
            <person name="Douillard F.P."/>
            <person name="Paul Ross R."/>
            <person name="Yang R."/>
            <person name="Briner A.E."/>
            <person name="Felis G.E."/>
            <person name="de Vos W.M."/>
            <person name="Barrangou R."/>
            <person name="Klaenhammer T.R."/>
            <person name="Caufield P.W."/>
            <person name="Cui Y."/>
            <person name="Zhang H."/>
            <person name="O'Toole P.W."/>
        </authorList>
    </citation>
    <scope>NUCLEOTIDE SEQUENCE [LARGE SCALE GENOMIC DNA]</scope>
    <source>
        <strain evidence="2 3">DSM 20001</strain>
    </source>
</reference>
<keyword evidence="1" id="KW-0472">Membrane</keyword>
<sequence>MAAALSTNAKIGLAVGAVVFVLLFFKLIAGFIRFCFRHPFIFILLLLCGGLGFIFNFLLAGVAILAVVGGGLAFFVLNEFNG</sequence>
<dbReference type="EMBL" id="AZCN01000160">
    <property type="protein sequence ID" value="KRK11524.1"/>
    <property type="molecule type" value="Genomic_DNA"/>
</dbReference>
<proteinExistence type="predicted"/>
<dbReference type="AlphaFoldDB" id="A0A0R1EW97"/>
<evidence type="ECO:0000313" key="3">
    <source>
        <dbReference type="Proteomes" id="UP000051181"/>
    </source>
</evidence>
<feature type="transmembrane region" description="Helical" evidence="1">
    <location>
        <begin position="12"/>
        <end position="32"/>
    </location>
</feature>
<accession>A0A0R1EW97</accession>
<name>A0A0R1EW97_9LACO</name>
<evidence type="ECO:0000313" key="2">
    <source>
        <dbReference type="EMBL" id="KRK11524.1"/>
    </source>
</evidence>
<feature type="transmembrane region" description="Helical" evidence="1">
    <location>
        <begin position="44"/>
        <end position="77"/>
    </location>
</feature>
<dbReference type="eggNOG" id="ENOG5030AJV">
    <property type="taxonomic scope" value="Bacteria"/>
</dbReference>
<dbReference type="PATRIC" id="fig|913848.6.peg.617"/>
<keyword evidence="1" id="KW-0812">Transmembrane</keyword>
<comment type="caution">
    <text evidence="2">The sequence shown here is derived from an EMBL/GenBank/DDBJ whole genome shotgun (WGS) entry which is preliminary data.</text>
</comment>
<organism evidence="2 3">
    <name type="scientific">Loigolactobacillus coryniformis subsp. coryniformis KCTC 3167 = DSM 20001</name>
    <dbReference type="NCBI Taxonomy" id="913848"/>
    <lineage>
        <taxon>Bacteria</taxon>
        <taxon>Bacillati</taxon>
        <taxon>Bacillota</taxon>
        <taxon>Bacilli</taxon>
        <taxon>Lactobacillales</taxon>
        <taxon>Lactobacillaceae</taxon>
        <taxon>Loigolactobacillus</taxon>
    </lineage>
</organism>
<protein>
    <submittedName>
        <fullName evidence="2">Uncharacterized protein</fullName>
    </submittedName>
</protein>